<dbReference type="InParanoid" id="D7FWE0"/>
<dbReference type="AlphaFoldDB" id="D7FWE0"/>
<evidence type="ECO:0000313" key="2">
    <source>
        <dbReference type="EMBL" id="CBJ32028.1"/>
    </source>
</evidence>
<dbReference type="OrthoDB" id="185765at2759"/>
<sequence length="285" mass="30430">MGLRKGSEEAIRLMDSDNKVEWEATFQSYSASVKRLSQEKGKSELVELDQWWRTELPAALVSRGATPYLLKDELVKVVQWKLWIGQMRPSLLQRAKETSPSTVKAKSTLAFQQLPRPSLPSSPTAAARASPEAVSRAVNALTKDLYGVGPATASAVLAAGCGGCPFDADEVIDAVKRSGKRQYSLKEYLEVHEALDQKAVSLGTPWDAERVRKALWSCAMHSRFGMTVPPVPTGATAASPQETATAAAAAGGRGDGDKPRARKSGSGGGADGAEAATKKQKSRPH</sequence>
<name>D7FWE0_ECTSI</name>
<feature type="region of interest" description="Disordered" evidence="1">
    <location>
        <begin position="227"/>
        <end position="285"/>
    </location>
</feature>
<evidence type="ECO:0000313" key="3">
    <source>
        <dbReference type="Proteomes" id="UP000002630"/>
    </source>
</evidence>
<dbReference type="PANTHER" id="PTHR21521">
    <property type="entry name" value="AMUN, ISOFORM A"/>
    <property type="match status" value="1"/>
</dbReference>
<evidence type="ECO:0000256" key="1">
    <source>
        <dbReference type="SAM" id="MobiDB-lite"/>
    </source>
</evidence>
<keyword evidence="3" id="KW-1185">Reference proteome</keyword>
<dbReference type="PANTHER" id="PTHR21521:SF0">
    <property type="entry name" value="AMUN, ISOFORM A"/>
    <property type="match status" value="1"/>
</dbReference>
<reference evidence="2 3" key="1">
    <citation type="journal article" date="2010" name="Nature">
        <title>The Ectocarpus genome and the independent evolution of multicellularity in brown algae.</title>
        <authorList>
            <person name="Cock J.M."/>
            <person name="Sterck L."/>
            <person name="Rouze P."/>
            <person name="Scornet D."/>
            <person name="Allen A.E."/>
            <person name="Amoutzias G."/>
            <person name="Anthouard V."/>
            <person name="Artiguenave F."/>
            <person name="Aury J.M."/>
            <person name="Badger J.H."/>
            <person name="Beszteri B."/>
            <person name="Billiau K."/>
            <person name="Bonnet E."/>
            <person name="Bothwell J.H."/>
            <person name="Bowler C."/>
            <person name="Boyen C."/>
            <person name="Brownlee C."/>
            <person name="Carrano C.J."/>
            <person name="Charrier B."/>
            <person name="Cho G.Y."/>
            <person name="Coelho S.M."/>
            <person name="Collen J."/>
            <person name="Corre E."/>
            <person name="Da Silva C."/>
            <person name="Delage L."/>
            <person name="Delaroque N."/>
            <person name="Dittami S.M."/>
            <person name="Doulbeau S."/>
            <person name="Elias M."/>
            <person name="Farnham G."/>
            <person name="Gachon C.M."/>
            <person name="Gschloessl B."/>
            <person name="Heesch S."/>
            <person name="Jabbari K."/>
            <person name="Jubin C."/>
            <person name="Kawai H."/>
            <person name="Kimura K."/>
            <person name="Kloareg B."/>
            <person name="Kupper F.C."/>
            <person name="Lang D."/>
            <person name="Le Bail A."/>
            <person name="Leblanc C."/>
            <person name="Lerouge P."/>
            <person name="Lohr M."/>
            <person name="Lopez P.J."/>
            <person name="Martens C."/>
            <person name="Maumus F."/>
            <person name="Michel G."/>
            <person name="Miranda-Saavedra D."/>
            <person name="Morales J."/>
            <person name="Moreau H."/>
            <person name="Motomura T."/>
            <person name="Nagasato C."/>
            <person name="Napoli C.A."/>
            <person name="Nelson D.R."/>
            <person name="Nyvall-Collen P."/>
            <person name="Peters A.F."/>
            <person name="Pommier C."/>
            <person name="Potin P."/>
            <person name="Poulain J."/>
            <person name="Quesneville H."/>
            <person name="Read B."/>
            <person name="Rensing S.A."/>
            <person name="Ritter A."/>
            <person name="Rousvoal S."/>
            <person name="Samanta M."/>
            <person name="Samson G."/>
            <person name="Schroeder D.C."/>
            <person name="Segurens B."/>
            <person name="Strittmatter M."/>
            <person name="Tonon T."/>
            <person name="Tregear J.W."/>
            <person name="Valentin K."/>
            <person name="von Dassow P."/>
            <person name="Yamagishi T."/>
            <person name="Van de Peer Y."/>
            <person name="Wincker P."/>
        </authorList>
    </citation>
    <scope>NUCLEOTIDE SEQUENCE [LARGE SCALE GENOMIC DNA]</scope>
    <source>
        <strain evidence="3">Ec32 / CCAP1310/4</strain>
    </source>
</reference>
<gene>
    <name evidence="2" type="ORF">Esi_0303_0008</name>
</gene>
<dbReference type="EMBL" id="FN648491">
    <property type="protein sequence ID" value="CBJ32028.1"/>
    <property type="molecule type" value="Genomic_DNA"/>
</dbReference>
<dbReference type="STRING" id="2880.D7FWE0"/>
<feature type="compositionally biased region" description="Low complexity" evidence="1">
    <location>
        <begin position="235"/>
        <end position="250"/>
    </location>
</feature>
<accession>D7FWE0</accession>
<proteinExistence type="predicted"/>
<dbReference type="Proteomes" id="UP000002630">
    <property type="component" value="Linkage Group LG14"/>
</dbReference>
<protein>
    <submittedName>
        <fullName evidence="2">Uncharacterized protein</fullName>
    </submittedName>
</protein>
<dbReference type="OMA" id="NKVDPQQ"/>
<organism evidence="2 3">
    <name type="scientific">Ectocarpus siliculosus</name>
    <name type="common">Brown alga</name>
    <name type="synonym">Conferva siliculosa</name>
    <dbReference type="NCBI Taxonomy" id="2880"/>
    <lineage>
        <taxon>Eukaryota</taxon>
        <taxon>Sar</taxon>
        <taxon>Stramenopiles</taxon>
        <taxon>Ochrophyta</taxon>
        <taxon>PX clade</taxon>
        <taxon>Phaeophyceae</taxon>
        <taxon>Ectocarpales</taxon>
        <taxon>Ectocarpaceae</taxon>
        <taxon>Ectocarpus</taxon>
    </lineage>
</organism>
<dbReference type="EMBL" id="FN649739">
    <property type="protein sequence ID" value="CBJ32028.1"/>
    <property type="molecule type" value="Genomic_DNA"/>
</dbReference>